<comment type="subcellular location">
    <subcellularLocation>
        <location evidence="6">Cytoplasm</location>
    </subcellularLocation>
    <text evidence="6">May associate with membranes.</text>
</comment>
<dbReference type="Gene3D" id="3.40.50.300">
    <property type="entry name" value="P-loop containing nucleotide triphosphate hydrolases"/>
    <property type="match status" value="1"/>
</dbReference>
<comment type="caution">
    <text evidence="10">The sequence shown here is derived from an EMBL/GenBank/DDBJ whole genome shotgun (WGS) entry which is preliminary data.</text>
</comment>
<dbReference type="NCBIfam" id="TIGR03156">
    <property type="entry name" value="GTP_HflX"/>
    <property type="match status" value="1"/>
</dbReference>
<dbReference type="GO" id="GO:0043022">
    <property type="term" value="F:ribosome binding"/>
    <property type="evidence" value="ECO:0007669"/>
    <property type="project" value="TreeGrafter"/>
</dbReference>
<dbReference type="InterPro" id="IPR006073">
    <property type="entry name" value="GTP-bd"/>
</dbReference>
<feature type="binding site" evidence="7">
    <location>
        <begin position="258"/>
        <end position="261"/>
    </location>
    <ligand>
        <name>GTP</name>
        <dbReference type="ChEBI" id="CHEBI:37565"/>
    </ligand>
</feature>
<dbReference type="AlphaFoldDB" id="A0A660KW50"/>
<dbReference type="FunFam" id="3.40.50.11060:FF:000001">
    <property type="entry name" value="GTPase HflX"/>
    <property type="match status" value="1"/>
</dbReference>
<dbReference type="GO" id="GO:0005525">
    <property type="term" value="F:GTP binding"/>
    <property type="evidence" value="ECO:0007669"/>
    <property type="project" value="UniProtKB-UniRule"/>
</dbReference>
<evidence type="ECO:0000256" key="3">
    <source>
        <dbReference type="ARBA" id="ARBA00022741"/>
    </source>
</evidence>
<evidence type="ECO:0000256" key="4">
    <source>
        <dbReference type="ARBA" id="ARBA00022842"/>
    </source>
</evidence>
<dbReference type="PANTHER" id="PTHR10229:SF0">
    <property type="entry name" value="GTP-BINDING PROTEIN 6-RELATED"/>
    <property type="match status" value="1"/>
</dbReference>
<evidence type="ECO:0000256" key="1">
    <source>
        <dbReference type="ARBA" id="ARBA00022490"/>
    </source>
</evidence>
<keyword evidence="11" id="KW-1185">Reference proteome</keyword>
<dbReference type="Gene3D" id="3.40.50.11060">
    <property type="entry name" value="GTPase HflX, N-terminal domain"/>
    <property type="match status" value="1"/>
</dbReference>
<dbReference type="PANTHER" id="PTHR10229">
    <property type="entry name" value="GTP-BINDING PROTEIN HFLX"/>
    <property type="match status" value="1"/>
</dbReference>
<keyword evidence="5 6" id="KW-0342">GTP-binding</keyword>
<evidence type="ECO:0000313" key="10">
    <source>
        <dbReference type="EMBL" id="RKQ83679.1"/>
    </source>
</evidence>
<comment type="cofactor">
    <cofactor evidence="8">
        <name>Mg(2+)</name>
        <dbReference type="ChEBI" id="CHEBI:18420"/>
    </cofactor>
</comment>
<dbReference type="InterPro" id="IPR016496">
    <property type="entry name" value="GTPase_HflX"/>
</dbReference>
<feature type="binding site" evidence="7">
    <location>
        <begin position="324"/>
        <end position="327"/>
    </location>
    <ligand>
        <name>GTP</name>
        <dbReference type="ChEBI" id="CHEBI:37565"/>
    </ligand>
</feature>
<dbReference type="OrthoDB" id="9812272at2"/>
<accession>A0A660KW50</accession>
<evidence type="ECO:0000256" key="7">
    <source>
        <dbReference type="PIRSR" id="PIRSR006809-1"/>
    </source>
</evidence>
<feature type="binding site" evidence="8">
    <location>
        <position position="218"/>
    </location>
    <ligand>
        <name>Mg(2+)</name>
        <dbReference type="ChEBI" id="CHEBI:18420"/>
    </ligand>
</feature>
<dbReference type="GO" id="GO:0005737">
    <property type="term" value="C:cytoplasm"/>
    <property type="evidence" value="ECO:0007669"/>
    <property type="project" value="UniProtKB-SubCell"/>
</dbReference>
<dbReference type="Pfam" id="PF13167">
    <property type="entry name" value="GTP-bdg_N"/>
    <property type="match status" value="1"/>
</dbReference>
<dbReference type="CDD" id="cd01878">
    <property type="entry name" value="HflX"/>
    <property type="match status" value="1"/>
</dbReference>
<dbReference type="PIRSF" id="PIRSF006809">
    <property type="entry name" value="GTP-binding_hflX_prd"/>
    <property type="match status" value="1"/>
</dbReference>
<dbReference type="InterPro" id="IPR027417">
    <property type="entry name" value="P-loop_NTPase"/>
</dbReference>
<proteinExistence type="inferred from homology"/>
<feature type="binding site" evidence="7">
    <location>
        <begin position="211"/>
        <end position="218"/>
    </location>
    <ligand>
        <name>GTP</name>
        <dbReference type="ChEBI" id="CHEBI:37565"/>
    </ligand>
</feature>
<dbReference type="SUPFAM" id="SSF52540">
    <property type="entry name" value="P-loop containing nucleoside triphosphate hydrolases"/>
    <property type="match status" value="1"/>
</dbReference>
<comment type="function">
    <text evidence="6">GTPase that associates with the 50S ribosomal subunit and may have a role during protein synthesis or ribosome biogenesis.</text>
</comment>
<dbReference type="Proteomes" id="UP000267019">
    <property type="component" value="Unassembled WGS sequence"/>
</dbReference>
<dbReference type="Gene3D" id="6.10.250.2860">
    <property type="match status" value="1"/>
</dbReference>
<gene>
    <name evidence="6" type="primary">hflX</name>
    <name evidence="10" type="ORF">C7438_1709</name>
</gene>
<evidence type="ECO:0000256" key="6">
    <source>
        <dbReference type="HAMAP-Rule" id="MF_00900"/>
    </source>
</evidence>
<organism evidence="10 11">
    <name type="scientific">Brockia lithotrophica</name>
    <dbReference type="NCBI Taxonomy" id="933949"/>
    <lineage>
        <taxon>Bacteria</taxon>
        <taxon>Bacillati</taxon>
        <taxon>Bacillota</taxon>
        <taxon>Bacilli</taxon>
        <taxon>Bacillales</taxon>
        <taxon>Bacillales Family X. Incertae Sedis</taxon>
        <taxon>Brockia</taxon>
    </lineage>
</organism>
<protein>
    <recommendedName>
        <fullName evidence="6">GTPase HflX</fullName>
    </recommendedName>
    <alternativeName>
        <fullName evidence="6">GTP-binding protein HflX</fullName>
    </alternativeName>
</protein>
<evidence type="ECO:0000259" key="9">
    <source>
        <dbReference type="PROSITE" id="PS51705"/>
    </source>
</evidence>
<dbReference type="RefSeq" id="WP_121444937.1">
    <property type="nucleotide sequence ID" value="NZ_RBIJ01000006.1"/>
</dbReference>
<dbReference type="PROSITE" id="PS51705">
    <property type="entry name" value="G_HFLX"/>
    <property type="match status" value="1"/>
</dbReference>
<dbReference type="GO" id="GO:0003924">
    <property type="term" value="F:GTPase activity"/>
    <property type="evidence" value="ECO:0007669"/>
    <property type="project" value="UniProtKB-UniRule"/>
</dbReference>
<comment type="subunit">
    <text evidence="6">Monomer. Associates with the 50S ribosomal subunit.</text>
</comment>
<comment type="similarity">
    <text evidence="6">Belongs to the TRAFAC class OBG-HflX-like GTPase superfamily. HflX GTPase family.</text>
</comment>
<keyword evidence="4 8" id="KW-0460">Magnesium</keyword>
<dbReference type="Pfam" id="PF16360">
    <property type="entry name" value="GTP-bdg_M"/>
    <property type="match status" value="1"/>
</dbReference>
<keyword evidence="2 8" id="KW-0479">Metal-binding</keyword>
<evidence type="ECO:0000256" key="5">
    <source>
        <dbReference type="ARBA" id="ARBA00023134"/>
    </source>
</evidence>
<reference evidence="10 11" key="1">
    <citation type="submission" date="2018-10" db="EMBL/GenBank/DDBJ databases">
        <title>Genomic Encyclopedia of Type Strains, Phase IV (KMG-IV): sequencing the most valuable type-strain genomes for metagenomic binning, comparative biology and taxonomic classification.</title>
        <authorList>
            <person name="Goeker M."/>
        </authorList>
    </citation>
    <scope>NUCLEOTIDE SEQUENCE [LARGE SCALE GENOMIC DNA]</scope>
    <source>
        <strain evidence="10 11">DSM 22653</strain>
    </source>
</reference>
<feature type="domain" description="Hflx-type G" evidence="9">
    <location>
        <begin position="205"/>
        <end position="374"/>
    </location>
</feature>
<dbReference type="InterPro" id="IPR025121">
    <property type="entry name" value="GTPase_HflX_N"/>
</dbReference>
<keyword evidence="1 6" id="KW-0963">Cytoplasm</keyword>
<dbReference type="InterPro" id="IPR030394">
    <property type="entry name" value="G_HFLX_dom"/>
</dbReference>
<dbReference type="GO" id="GO:0046872">
    <property type="term" value="F:metal ion binding"/>
    <property type="evidence" value="ECO:0007669"/>
    <property type="project" value="UniProtKB-KW"/>
</dbReference>
<dbReference type="Pfam" id="PF01926">
    <property type="entry name" value="MMR_HSR1"/>
    <property type="match status" value="1"/>
</dbReference>
<sequence length="388" mass="43253">MGKASRNSPSPARTRALLAALFSPAEWGERESRLAEDRRLAETAGAEVVATVVARRERPEAATLFGRGKVEEIHSLLQEVGAELVLVNRSLTPTQLRNLERAWGLPVVDRVQLILDIFAQRARTRESQIQVELAQLQYLLPRLAGRGEALSRLGGGIGTRGPGETKLEVDQRRIRRRIHLLRKRLAEVERSRATQKRARLRRGIPQVVLVGYTNAGKSTLFRALTGAEVLVEDRLFATLDTTARRLRLPSGRTVVLLDTVGFVRDLPTFLVAAFRSTLDVVREADLLLHVVDVSEDDWEEKMRVAEEHLRALHAEDIPRILLLNKKDRLPPEKWPTPAGLFSDSSRAVLLLSATDPQDLSRLRAELDSFFARADALSLEAPPPPTPPA</sequence>
<name>A0A660KW50_9BACL</name>
<feature type="binding site" evidence="7">
    <location>
        <begin position="236"/>
        <end position="240"/>
    </location>
    <ligand>
        <name>GTP</name>
        <dbReference type="ChEBI" id="CHEBI:37565"/>
    </ligand>
</feature>
<dbReference type="HAMAP" id="MF_00900">
    <property type="entry name" value="GTPase_HflX"/>
    <property type="match status" value="1"/>
</dbReference>
<dbReference type="PRINTS" id="PR00326">
    <property type="entry name" value="GTP1OBG"/>
</dbReference>
<evidence type="ECO:0000256" key="2">
    <source>
        <dbReference type="ARBA" id="ARBA00022723"/>
    </source>
</evidence>
<dbReference type="InterPro" id="IPR042108">
    <property type="entry name" value="GTPase_HflX_N_sf"/>
</dbReference>
<dbReference type="InterPro" id="IPR032305">
    <property type="entry name" value="GTP-bd_M"/>
</dbReference>
<evidence type="ECO:0000256" key="8">
    <source>
        <dbReference type="PIRSR" id="PIRSR006809-2"/>
    </source>
</evidence>
<evidence type="ECO:0000313" key="11">
    <source>
        <dbReference type="Proteomes" id="UP000267019"/>
    </source>
</evidence>
<dbReference type="EMBL" id="RBIJ01000006">
    <property type="protein sequence ID" value="RKQ83679.1"/>
    <property type="molecule type" value="Genomic_DNA"/>
</dbReference>
<keyword evidence="3 6" id="KW-0547">Nucleotide-binding</keyword>
<feature type="binding site" evidence="8">
    <location>
        <position position="238"/>
    </location>
    <ligand>
        <name>Mg(2+)</name>
        <dbReference type="ChEBI" id="CHEBI:18420"/>
    </ligand>
</feature>
<feature type="binding site" evidence="7">
    <location>
        <begin position="352"/>
        <end position="354"/>
    </location>
    <ligand>
        <name>GTP</name>
        <dbReference type="ChEBI" id="CHEBI:37565"/>
    </ligand>
</feature>